<dbReference type="AlphaFoldDB" id="A0A916ZPH0"/>
<protein>
    <submittedName>
        <fullName evidence="1">Uncharacterized protein</fullName>
    </submittedName>
</protein>
<dbReference type="Proteomes" id="UP000599688">
    <property type="component" value="Unassembled WGS sequence"/>
</dbReference>
<organism evidence="1 2">
    <name type="scientific">Psychroflexus salis</name>
    <dbReference type="NCBI Taxonomy" id="1526574"/>
    <lineage>
        <taxon>Bacteria</taxon>
        <taxon>Pseudomonadati</taxon>
        <taxon>Bacteroidota</taxon>
        <taxon>Flavobacteriia</taxon>
        <taxon>Flavobacteriales</taxon>
        <taxon>Flavobacteriaceae</taxon>
        <taxon>Psychroflexus</taxon>
    </lineage>
</organism>
<comment type="caution">
    <text evidence="1">The sequence shown here is derived from an EMBL/GenBank/DDBJ whole genome shotgun (WGS) entry which is preliminary data.</text>
</comment>
<keyword evidence="2" id="KW-1185">Reference proteome</keyword>
<evidence type="ECO:0000313" key="1">
    <source>
        <dbReference type="EMBL" id="GGE07717.1"/>
    </source>
</evidence>
<reference evidence="1 2" key="1">
    <citation type="journal article" date="2014" name="Int. J. Syst. Evol. Microbiol.">
        <title>Complete genome sequence of Corynebacterium casei LMG S-19264T (=DSM 44701T), isolated from a smear-ripened cheese.</title>
        <authorList>
            <consortium name="US DOE Joint Genome Institute (JGI-PGF)"/>
            <person name="Walter F."/>
            <person name="Albersmeier A."/>
            <person name="Kalinowski J."/>
            <person name="Ruckert C."/>
        </authorList>
    </citation>
    <scope>NUCLEOTIDE SEQUENCE [LARGE SCALE GENOMIC DNA]</scope>
    <source>
        <strain evidence="1 2">CGMCC 1.12925</strain>
    </source>
</reference>
<proteinExistence type="predicted"/>
<dbReference type="EMBL" id="BMGL01000003">
    <property type="protein sequence ID" value="GGE07717.1"/>
    <property type="molecule type" value="Genomic_DNA"/>
</dbReference>
<evidence type="ECO:0000313" key="2">
    <source>
        <dbReference type="Proteomes" id="UP000599688"/>
    </source>
</evidence>
<name>A0A916ZPH0_9FLAO</name>
<sequence length="105" mass="11992">MLSSCNTRKGLDAFFDIPFQKTLNVSKANLQQNSCSELEWNQLTQNNIETFDDESTSVDLSGNEIHFKNELTHAKLSSCLPNEEKTHSLKIPLYLLYLQLKTDLV</sequence>
<gene>
    <name evidence="1" type="ORF">GCM10010831_06610</name>
</gene>
<accession>A0A916ZPH0</accession>